<feature type="non-terminal residue" evidence="2">
    <location>
        <position position="346"/>
    </location>
</feature>
<evidence type="ECO:0000313" key="2">
    <source>
        <dbReference type="EMBL" id="SVC69149.1"/>
    </source>
</evidence>
<name>A0A382P6U5_9ZZZZ</name>
<accession>A0A382P6U5</accession>
<organism evidence="2">
    <name type="scientific">marine metagenome</name>
    <dbReference type="NCBI Taxonomy" id="408172"/>
    <lineage>
        <taxon>unclassified sequences</taxon>
        <taxon>metagenomes</taxon>
        <taxon>ecological metagenomes</taxon>
    </lineage>
</organism>
<reference evidence="2" key="1">
    <citation type="submission" date="2018-05" db="EMBL/GenBank/DDBJ databases">
        <authorList>
            <person name="Lanie J.A."/>
            <person name="Ng W.-L."/>
            <person name="Kazmierczak K.M."/>
            <person name="Andrzejewski T.M."/>
            <person name="Davidsen T.M."/>
            <person name="Wayne K.J."/>
            <person name="Tettelin H."/>
            <person name="Glass J.I."/>
            <person name="Rusch D."/>
            <person name="Podicherti R."/>
            <person name="Tsui H.-C.T."/>
            <person name="Winkler M.E."/>
        </authorList>
    </citation>
    <scope>NUCLEOTIDE SEQUENCE</scope>
</reference>
<sequence length="346" mass="39615">MVTGILTFLIIFAVIGSILYGQRLIKTEKSDAVFGNPERTKGGTHWIIVGTSFLILSWLYYSWDIAKSFYPKSANDLCQVAKVNESLLSLKYLFPIEERSHKSTALIKRENINIQKKIVLIQNSPDLKNQDKELFVKLLNKTQQTIPLLTNEKYMEPDVRNKIGELANRIAWLTEDFPKVSYPPIKSIEEENKRIEDLKKQQGWGATGMEVPPLPESKIGLKFHTAAQELNEISDEFFAMRNHHPEYLKLLKEIRDEIKEYKNGLDDSQELEMAFIKEIKKLGQRIEYESVFPPNTLDGMEKSIRAFDVVQKKEQGNLRIIDALLFPAGTIVNSGPTCAEDGPGRW</sequence>
<evidence type="ECO:0000256" key="1">
    <source>
        <dbReference type="SAM" id="Phobius"/>
    </source>
</evidence>
<proteinExistence type="predicted"/>
<dbReference type="EMBL" id="UINC01105310">
    <property type="protein sequence ID" value="SVC69149.1"/>
    <property type="molecule type" value="Genomic_DNA"/>
</dbReference>
<gene>
    <name evidence="2" type="ORF">METZ01_LOCUS322003</name>
</gene>
<dbReference type="AlphaFoldDB" id="A0A382P6U5"/>
<keyword evidence="1" id="KW-0472">Membrane</keyword>
<feature type="transmembrane region" description="Helical" evidence="1">
    <location>
        <begin position="45"/>
        <end position="63"/>
    </location>
</feature>
<keyword evidence="1" id="KW-0812">Transmembrane</keyword>
<keyword evidence="1" id="KW-1133">Transmembrane helix</keyword>
<protein>
    <submittedName>
        <fullName evidence="2">Uncharacterized protein</fullName>
    </submittedName>
</protein>